<sequence length="140" mass="15915">MTSYESEIKTISSNEEVVFTVLSDLSRLESMLYKLPTDKISGVNIDKESVRFTVNSIGEIGFKIIDKEPYKTIKFESEKLPFTVNAWIQLKQVGECDTRMKLTLRAELPTMVKMMLGNKLGDAINKIADGLSRLPYQQMI</sequence>
<organism evidence="1 2">
    <name type="scientific">Candidatus Gallipaludibacter merdavium</name>
    <dbReference type="NCBI Taxonomy" id="2840839"/>
    <lineage>
        <taxon>Bacteria</taxon>
        <taxon>Pseudomonadati</taxon>
        <taxon>Bacteroidota</taxon>
        <taxon>Bacteroidia</taxon>
        <taxon>Bacteroidales</taxon>
        <taxon>Candidatus Gallipaludibacter</taxon>
    </lineage>
</organism>
<gene>
    <name evidence="1" type="ORF">IAA73_04665</name>
</gene>
<dbReference type="SUPFAM" id="SSF55961">
    <property type="entry name" value="Bet v1-like"/>
    <property type="match status" value="1"/>
</dbReference>
<dbReference type="EMBL" id="JADIMG010000047">
    <property type="protein sequence ID" value="MBO8459611.1"/>
    <property type="molecule type" value="Genomic_DNA"/>
</dbReference>
<protein>
    <submittedName>
        <fullName evidence="1">SRPBCC family protein</fullName>
    </submittedName>
</protein>
<accession>A0A9D9HTJ4</accession>
<reference evidence="1" key="1">
    <citation type="submission" date="2020-10" db="EMBL/GenBank/DDBJ databases">
        <authorList>
            <person name="Gilroy R."/>
        </authorList>
    </citation>
    <scope>NUCLEOTIDE SEQUENCE</scope>
    <source>
        <strain evidence="1">G3-3990</strain>
    </source>
</reference>
<dbReference type="AlphaFoldDB" id="A0A9D9HTJ4"/>
<evidence type="ECO:0000313" key="2">
    <source>
        <dbReference type="Proteomes" id="UP000823641"/>
    </source>
</evidence>
<evidence type="ECO:0000313" key="1">
    <source>
        <dbReference type="EMBL" id="MBO8459611.1"/>
    </source>
</evidence>
<comment type="caution">
    <text evidence="1">The sequence shown here is derived from an EMBL/GenBank/DDBJ whole genome shotgun (WGS) entry which is preliminary data.</text>
</comment>
<dbReference type="Proteomes" id="UP000823641">
    <property type="component" value="Unassembled WGS sequence"/>
</dbReference>
<proteinExistence type="predicted"/>
<name>A0A9D9HTJ4_9BACT</name>
<reference evidence="1" key="2">
    <citation type="journal article" date="2021" name="PeerJ">
        <title>Extensive microbial diversity within the chicken gut microbiome revealed by metagenomics and culture.</title>
        <authorList>
            <person name="Gilroy R."/>
            <person name="Ravi A."/>
            <person name="Getino M."/>
            <person name="Pursley I."/>
            <person name="Horton D.L."/>
            <person name="Alikhan N.F."/>
            <person name="Baker D."/>
            <person name="Gharbi K."/>
            <person name="Hall N."/>
            <person name="Watson M."/>
            <person name="Adriaenssens E.M."/>
            <person name="Foster-Nyarko E."/>
            <person name="Jarju S."/>
            <person name="Secka A."/>
            <person name="Antonio M."/>
            <person name="Oren A."/>
            <person name="Chaudhuri R.R."/>
            <person name="La Ragione R."/>
            <person name="Hildebrand F."/>
            <person name="Pallen M.J."/>
        </authorList>
    </citation>
    <scope>NUCLEOTIDE SEQUENCE</scope>
    <source>
        <strain evidence="1">G3-3990</strain>
    </source>
</reference>